<dbReference type="SUPFAM" id="SSF102405">
    <property type="entry name" value="MCP/YpsA-like"/>
    <property type="match status" value="1"/>
</dbReference>
<keyword evidence="3" id="KW-0203">Cytokinin biosynthesis</keyword>
<name>A0A7V5PR32_CALAY</name>
<accession>A0A7V5PR32</accession>
<evidence type="ECO:0000256" key="2">
    <source>
        <dbReference type="ARBA" id="ARBA00006763"/>
    </source>
</evidence>
<dbReference type="Proteomes" id="UP000886124">
    <property type="component" value="Unassembled WGS sequence"/>
</dbReference>
<dbReference type="EMBL" id="DROD01000532">
    <property type="protein sequence ID" value="HHJ53180.1"/>
    <property type="molecule type" value="Genomic_DNA"/>
</dbReference>
<keyword evidence="3" id="KW-0378">Hydrolase</keyword>
<dbReference type="Pfam" id="PF03641">
    <property type="entry name" value="Lysine_decarbox"/>
    <property type="match status" value="1"/>
</dbReference>
<dbReference type="PANTHER" id="PTHR31223">
    <property type="entry name" value="LOG FAMILY PROTEIN YJL055W"/>
    <property type="match status" value="1"/>
</dbReference>
<dbReference type="InterPro" id="IPR005269">
    <property type="entry name" value="LOG"/>
</dbReference>
<comment type="similarity">
    <text evidence="2 3">Belongs to the LOG family.</text>
</comment>
<gene>
    <name evidence="4" type="ORF">ENJ89_08295</name>
</gene>
<reference evidence="4" key="1">
    <citation type="journal article" date="2020" name="mSystems">
        <title>Genome- and Community-Level Interaction Insights into Carbon Utilization and Element Cycling Functions of Hydrothermarchaeota in Hydrothermal Sediment.</title>
        <authorList>
            <person name="Zhou Z."/>
            <person name="Liu Y."/>
            <person name="Xu W."/>
            <person name="Pan J."/>
            <person name="Luo Z.H."/>
            <person name="Li M."/>
        </authorList>
    </citation>
    <scope>NUCLEOTIDE SEQUENCE [LARGE SCALE GENOMIC DNA]</scope>
    <source>
        <strain evidence="4">HyVt-527</strain>
    </source>
</reference>
<proteinExistence type="inferred from homology"/>
<dbReference type="EC" id="3.2.2.n1" evidence="3"/>
<dbReference type="InterPro" id="IPR031100">
    <property type="entry name" value="LOG_fam"/>
</dbReference>
<dbReference type="AlphaFoldDB" id="A0A7V5PR32"/>
<dbReference type="GO" id="GO:0008714">
    <property type="term" value="F:AMP nucleosidase activity"/>
    <property type="evidence" value="ECO:0007669"/>
    <property type="project" value="UniProtKB-EC"/>
</dbReference>
<evidence type="ECO:0000313" key="4">
    <source>
        <dbReference type="EMBL" id="HHJ53180.1"/>
    </source>
</evidence>
<dbReference type="GO" id="GO:0009691">
    <property type="term" value="P:cytokinin biosynthetic process"/>
    <property type="evidence" value="ECO:0007669"/>
    <property type="project" value="UniProtKB-UniRule"/>
</dbReference>
<dbReference type="NCBIfam" id="TIGR00730">
    <property type="entry name" value="Rossman fold protein, TIGR00730 family"/>
    <property type="match status" value="1"/>
</dbReference>
<sequence>MKSVAVFCGSSPGRNGIYLKAAQAVGMAVAGSGLTLIYGGAKVGLMTALADSALSRGARVIGVMPRFLIERGVAHEGLSRLIQVDTMHQRKAKIMELADGFIALPGGFGTQEELFEMLTLAQLQQHSKPVAILNVNGFYDPFLAFQQKMLNEGFVKSAHKELLLVDSDINLLLEKMNHYRAPDVPK</sequence>
<protein>
    <recommendedName>
        <fullName evidence="3">Cytokinin riboside 5'-monophosphate phosphoribohydrolase</fullName>
        <ecNumber evidence="3">3.2.2.n1</ecNumber>
    </recommendedName>
</protein>
<comment type="caution">
    <text evidence="4">The sequence shown here is derived from an EMBL/GenBank/DDBJ whole genome shotgun (WGS) entry which is preliminary data.</text>
</comment>
<dbReference type="PANTHER" id="PTHR31223:SF70">
    <property type="entry name" value="LOG FAMILY PROTEIN YJL055W"/>
    <property type="match status" value="1"/>
</dbReference>
<comment type="catalytic activity">
    <reaction evidence="1">
        <text>AMP + H2O = D-ribose 5-phosphate + adenine</text>
        <dbReference type="Rhea" id="RHEA:20129"/>
        <dbReference type="ChEBI" id="CHEBI:15377"/>
        <dbReference type="ChEBI" id="CHEBI:16708"/>
        <dbReference type="ChEBI" id="CHEBI:78346"/>
        <dbReference type="ChEBI" id="CHEBI:456215"/>
        <dbReference type="EC" id="3.2.2.4"/>
    </reaction>
</comment>
<dbReference type="Gene3D" id="3.40.50.450">
    <property type="match status" value="1"/>
</dbReference>
<evidence type="ECO:0000256" key="3">
    <source>
        <dbReference type="RuleBase" id="RU363015"/>
    </source>
</evidence>
<dbReference type="GO" id="GO:0005829">
    <property type="term" value="C:cytosol"/>
    <property type="evidence" value="ECO:0007669"/>
    <property type="project" value="TreeGrafter"/>
</dbReference>
<organism evidence="4">
    <name type="scientific">Caldithrix abyssi</name>
    <dbReference type="NCBI Taxonomy" id="187145"/>
    <lineage>
        <taxon>Bacteria</taxon>
        <taxon>Pseudomonadati</taxon>
        <taxon>Calditrichota</taxon>
        <taxon>Calditrichia</taxon>
        <taxon>Calditrichales</taxon>
        <taxon>Calditrichaceae</taxon>
        <taxon>Caldithrix</taxon>
    </lineage>
</organism>
<evidence type="ECO:0000256" key="1">
    <source>
        <dbReference type="ARBA" id="ARBA00000274"/>
    </source>
</evidence>